<keyword evidence="2" id="KW-0732">Signal</keyword>
<dbReference type="PANTHER" id="PTHR40640">
    <property type="entry name" value="ANCHORED GLYCOPROTEIN, PUTATIVE (AFU_ORTHOLOGUE AFUA_8G04860)-RELATED"/>
    <property type="match status" value="1"/>
</dbReference>
<gene>
    <name evidence="3" type="ORF">ASPVEDRAFT_79508</name>
</gene>
<feature type="signal peptide" evidence="2">
    <location>
        <begin position="1"/>
        <end position="20"/>
    </location>
</feature>
<accession>A0A1L9P8F5</accession>
<dbReference type="EMBL" id="KV878126">
    <property type="protein sequence ID" value="OJI97820.1"/>
    <property type="molecule type" value="Genomic_DNA"/>
</dbReference>
<dbReference type="PANTHER" id="PTHR40640:SF1">
    <property type="entry name" value="ANCHORED GLYCOPROTEIN, PUTATIVE (AFU_ORTHOLOGUE AFUA_8G04860)-RELATED"/>
    <property type="match status" value="1"/>
</dbReference>
<dbReference type="STRING" id="1036611.A0A1L9P8F5"/>
<protein>
    <submittedName>
        <fullName evidence="3">Uncharacterized protein</fullName>
    </submittedName>
</protein>
<feature type="chain" id="PRO_5012431270" evidence="2">
    <location>
        <begin position="21"/>
        <end position="220"/>
    </location>
</feature>
<dbReference type="Proteomes" id="UP000184073">
    <property type="component" value="Unassembled WGS sequence"/>
</dbReference>
<sequence length="220" mass="22518">MRPQIIGSLALLGRVSLAAANDVVSLMLPMVDQQDLVAEVIGSDGPMTTYVIGCPEGADSNDCGLGDGLTVTAGHSTFIYEYSFDDYWLRESCKYRGTTWVSCEVTNTQSDFSSAMAITTSVDVPYVAVTVTSTATDAERTATATATSTSAEPKSESSSSTPSESASTTAQPSGSASPTTDSSADAEETSSDNAAMAQVTGSATQWLVSGAGMALALALA</sequence>
<proteinExistence type="predicted"/>
<feature type="region of interest" description="Disordered" evidence="1">
    <location>
        <begin position="137"/>
        <end position="198"/>
    </location>
</feature>
<dbReference type="OrthoDB" id="4991875at2759"/>
<organism evidence="3 4">
    <name type="scientific">Aspergillus versicolor CBS 583.65</name>
    <dbReference type="NCBI Taxonomy" id="1036611"/>
    <lineage>
        <taxon>Eukaryota</taxon>
        <taxon>Fungi</taxon>
        <taxon>Dikarya</taxon>
        <taxon>Ascomycota</taxon>
        <taxon>Pezizomycotina</taxon>
        <taxon>Eurotiomycetes</taxon>
        <taxon>Eurotiomycetidae</taxon>
        <taxon>Eurotiales</taxon>
        <taxon>Aspergillaceae</taxon>
        <taxon>Aspergillus</taxon>
        <taxon>Aspergillus subgen. Nidulantes</taxon>
    </lineage>
</organism>
<feature type="compositionally biased region" description="Low complexity" evidence="1">
    <location>
        <begin position="137"/>
        <end position="183"/>
    </location>
</feature>
<evidence type="ECO:0000313" key="3">
    <source>
        <dbReference type="EMBL" id="OJI97820.1"/>
    </source>
</evidence>
<dbReference type="AlphaFoldDB" id="A0A1L9P8F5"/>
<evidence type="ECO:0000256" key="1">
    <source>
        <dbReference type="SAM" id="MobiDB-lite"/>
    </source>
</evidence>
<evidence type="ECO:0000313" key="4">
    <source>
        <dbReference type="Proteomes" id="UP000184073"/>
    </source>
</evidence>
<dbReference type="VEuPathDB" id="FungiDB:ASPVEDRAFT_79508"/>
<name>A0A1L9P8F5_ASPVE</name>
<dbReference type="RefSeq" id="XP_040663583.1">
    <property type="nucleotide sequence ID" value="XM_040816704.1"/>
</dbReference>
<dbReference type="GeneID" id="63732215"/>
<keyword evidence="4" id="KW-1185">Reference proteome</keyword>
<evidence type="ECO:0000256" key="2">
    <source>
        <dbReference type="SAM" id="SignalP"/>
    </source>
</evidence>
<reference evidence="4" key="1">
    <citation type="journal article" date="2017" name="Genome Biol.">
        <title>Comparative genomics reveals high biological diversity and specific adaptations in the industrially and medically important fungal genus Aspergillus.</title>
        <authorList>
            <person name="de Vries R.P."/>
            <person name="Riley R."/>
            <person name="Wiebenga A."/>
            <person name="Aguilar-Osorio G."/>
            <person name="Amillis S."/>
            <person name="Uchima C.A."/>
            <person name="Anderluh G."/>
            <person name="Asadollahi M."/>
            <person name="Askin M."/>
            <person name="Barry K."/>
            <person name="Battaglia E."/>
            <person name="Bayram O."/>
            <person name="Benocci T."/>
            <person name="Braus-Stromeyer S.A."/>
            <person name="Caldana C."/>
            <person name="Canovas D."/>
            <person name="Cerqueira G.C."/>
            <person name="Chen F."/>
            <person name="Chen W."/>
            <person name="Choi C."/>
            <person name="Clum A."/>
            <person name="Dos Santos R.A."/>
            <person name="Damasio A.R."/>
            <person name="Diallinas G."/>
            <person name="Emri T."/>
            <person name="Fekete E."/>
            <person name="Flipphi M."/>
            <person name="Freyberg S."/>
            <person name="Gallo A."/>
            <person name="Gournas C."/>
            <person name="Habgood R."/>
            <person name="Hainaut M."/>
            <person name="Harispe M.L."/>
            <person name="Henrissat B."/>
            <person name="Hilden K.S."/>
            <person name="Hope R."/>
            <person name="Hossain A."/>
            <person name="Karabika E."/>
            <person name="Karaffa L."/>
            <person name="Karanyi Z."/>
            <person name="Krasevec N."/>
            <person name="Kuo A."/>
            <person name="Kusch H."/>
            <person name="LaButti K."/>
            <person name="Lagendijk E.L."/>
            <person name="Lapidus A."/>
            <person name="Levasseur A."/>
            <person name="Lindquist E."/>
            <person name="Lipzen A."/>
            <person name="Logrieco A.F."/>
            <person name="MacCabe A."/>
            <person name="Maekelae M.R."/>
            <person name="Malavazi I."/>
            <person name="Melin P."/>
            <person name="Meyer V."/>
            <person name="Mielnichuk N."/>
            <person name="Miskei M."/>
            <person name="Molnar A.P."/>
            <person name="Mule G."/>
            <person name="Ngan C.Y."/>
            <person name="Orejas M."/>
            <person name="Orosz E."/>
            <person name="Ouedraogo J.P."/>
            <person name="Overkamp K.M."/>
            <person name="Park H.-S."/>
            <person name="Perrone G."/>
            <person name="Piumi F."/>
            <person name="Punt P.J."/>
            <person name="Ram A.F."/>
            <person name="Ramon A."/>
            <person name="Rauscher S."/>
            <person name="Record E."/>
            <person name="Riano-Pachon D.M."/>
            <person name="Robert V."/>
            <person name="Roehrig J."/>
            <person name="Ruller R."/>
            <person name="Salamov A."/>
            <person name="Salih N.S."/>
            <person name="Samson R.A."/>
            <person name="Sandor E."/>
            <person name="Sanguinetti M."/>
            <person name="Schuetze T."/>
            <person name="Sepcic K."/>
            <person name="Shelest E."/>
            <person name="Sherlock G."/>
            <person name="Sophianopoulou V."/>
            <person name="Squina F.M."/>
            <person name="Sun H."/>
            <person name="Susca A."/>
            <person name="Todd R.B."/>
            <person name="Tsang A."/>
            <person name="Unkles S.E."/>
            <person name="van de Wiele N."/>
            <person name="van Rossen-Uffink D."/>
            <person name="Oliveira J.V."/>
            <person name="Vesth T.C."/>
            <person name="Visser J."/>
            <person name="Yu J.-H."/>
            <person name="Zhou M."/>
            <person name="Andersen M.R."/>
            <person name="Archer D.B."/>
            <person name="Baker S.E."/>
            <person name="Benoit I."/>
            <person name="Brakhage A.A."/>
            <person name="Braus G.H."/>
            <person name="Fischer R."/>
            <person name="Frisvad J.C."/>
            <person name="Goldman G.H."/>
            <person name="Houbraken J."/>
            <person name="Oakley B."/>
            <person name="Pocsi I."/>
            <person name="Scazzocchio C."/>
            <person name="Seiboth B."/>
            <person name="vanKuyk P.A."/>
            <person name="Wortman J."/>
            <person name="Dyer P.S."/>
            <person name="Grigoriev I.V."/>
        </authorList>
    </citation>
    <scope>NUCLEOTIDE SEQUENCE [LARGE SCALE GENOMIC DNA]</scope>
    <source>
        <strain evidence="4">CBS 583.65</strain>
    </source>
</reference>